<dbReference type="CDD" id="cd20069">
    <property type="entry name" value="5TM_Oxa1-like"/>
    <property type="match status" value="1"/>
</dbReference>
<feature type="transmembrane region" description="Helical" evidence="8">
    <location>
        <begin position="143"/>
        <end position="167"/>
    </location>
</feature>
<keyword evidence="11" id="KW-1185">Reference proteome</keyword>
<accession>A0A5B8MUK3</accession>
<evidence type="ECO:0000256" key="1">
    <source>
        <dbReference type="ARBA" id="ARBA00004141"/>
    </source>
</evidence>
<evidence type="ECO:0000256" key="4">
    <source>
        <dbReference type="ARBA" id="ARBA00022989"/>
    </source>
</evidence>
<dbReference type="Pfam" id="PF02096">
    <property type="entry name" value="60KD_IMP"/>
    <property type="match status" value="1"/>
</dbReference>
<evidence type="ECO:0000259" key="9">
    <source>
        <dbReference type="Pfam" id="PF02096"/>
    </source>
</evidence>
<feature type="transmembrane region" description="Helical" evidence="8">
    <location>
        <begin position="65"/>
        <end position="83"/>
    </location>
</feature>
<name>A0A5B8MUK3_9CHLO</name>
<dbReference type="OrthoDB" id="2148490at2759"/>
<dbReference type="Proteomes" id="UP000316726">
    <property type="component" value="Chromosome 10"/>
</dbReference>
<evidence type="ECO:0000256" key="7">
    <source>
        <dbReference type="RuleBase" id="RU003945"/>
    </source>
</evidence>
<dbReference type="InterPro" id="IPR028055">
    <property type="entry name" value="YidC/Oxa/ALB_C"/>
</dbReference>
<dbReference type="AlphaFoldDB" id="A0A5B8MUK3"/>
<comment type="similarity">
    <text evidence="7">Belongs to the OXA1/ALB3/YidC family.</text>
</comment>
<proteinExistence type="inferred from homology"/>
<feature type="repeat" description="TPR" evidence="6">
    <location>
        <begin position="361"/>
        <end position="394"/>
    </location>
</feature>
<evidence type="ECO:0000256" key="8">
    <source>
        <dbReference type="SAM" id="Phobius"/>
    </source>
</evidence>
<dbReference type="EMBL" id="CP031043">
    <property type="protein sequence ID" value="QDZ23444.1"/>
    <property type="molecule type" value="Genomic_DNA"/>
</dbReference>
<evidence type="ECO:0000313" key="11">
    <source>
        <dbReference type="Proteomes" id="UP000316726"/>
    </source>
</evidence>
<evidence type="ECO:0000256" key="3">
    <source>
        <dbReference type="ARBA" id="ARBA00022692"/>
    </source>
</evidence>
<dbReference type="InterPro" id="IPR011990">
    <property type="entry name" value="TPR-like_helical_dom_sf"/>
</dbReference>
<dbReference type="InterPro" id="IPR001708">
    <property type="entry name" value="YidC/ALB3/OXA1/COX18"/>
</dbReference>
<keyword evidence="6" id="KW-0802">TPR repeat</keyword>
<protein>
    <recommendedName>
        <fullName evidence="9">Membrane insertase YidC/Oxa/ALB C-terminal domain-containing protein</fullName>
    </recommendedName>
</protein>
<dbReference type="GO" id="GO:0032977">
    <property type="term" value="F:membrane insertase activity"/>
    <property type="evidence" value="ECO:0007669"/>
    <property type="project" value="InterPro"/>
</dbReference>
<evidence type="ECO:0000256" key="5">
    <source>
        <dbReference type="ARBA" id="ARBA00023136"/>
    </source>
</evidence>
<reference evidence="10 11" key="1">
    <citation type="submission" date="2018-07" db="EMBL/GenBank/DDBJ databases">
        <title>The complete nuclear genome of the prasinophyte Chloropicon primus (CCMP1205).</title>
        <authorList>
            <person name="Pombert J.-F."/>
            <person name="Otis C."/>
            <person name="Turmel M."/>
            <person name="Lemieux C."/>
        </authorList>
    </citation>
    <scope>NUCLEOTIDE SEQUENCE [LARGE SCALE GENOMIC DNA]</scope>
    <source>
        <strain evidence="10 11">CCMP1205</strain>
    </source>
</reference>
<dbReference type="SUPFAM" id="SSF48452">
    <property type="entry name" value="TPR-like"/>
    <property type="match status" value="1"/>
</dbReference>
<feature type="transmembrane region" description="Helical" evidence="8">
    <location>
        <begin position="233"/>
        <end position="258"/>
    </location>
</feature>
<keyword evidence="4 8" id="KW-1133">Transmembrane helix</keyword>
<keyword evidence="3 7" id="KW-0812">Transmembrane</keyword>
<dbReference type="PROSITE" id="PS50005">
    <property type="entry name" value="TPR"/>
    <property type="match status" value="1"/>
</dbReference>
<comment type="similarity">
    <text evidence="2">Belongs to the OXA1/ALB3/YidC (TC 2.A.9.2) family.</text>
</comment>
<evidence type="ECO:0000256" key="6">
    <source>
        <dbReference type="PROSITE-ProRule" id="PRU00339"/>
    </source>
</evidence>
<feature type="domain" description="Membrane insertase YidC/Oxa/ALB C-terminal" evidence="9">
    <location>
        <begin position="67"/>
        <end position="267"/>
    </location>
</feature>
<organism evidence="10 11">
    <name type="scientific">Chloropicon primus</name>
    <dbReference type="NCBI Taxonomy" id="1764295"/>
    <lineage>
        <taxon>Eukaryota</taxon>
        <taxon>Viridiplantae</taxon>
        <taxon>Chlorophyta</taxon>
        <taxon>Chloropicophyceae</taxon>
        <taxon>Chloropicales</taxon>
        <taxon>Chloropicaceae</taxon>
        <taxon>Chloropicon</taxon>
    </lineage>
</organism>
<feature type="transmembrane region" description="Helical" evidence="8">
    <location>
        <begin position="187"/>
        <end position="213"/>
    </location>
</feature>
<sequence>MVLGALRRSSRAGRSTMREVVALSNIQATLAKENAAVCEQKRGIFQEAALAGGEALSAYHEATGLPWWATISSATVGLRLALLPLQMKQRKAMAALQMARREVKEAQDSQEGGSTDSVELWKKAMSSWVQRSRVRDNKVTGPLWLFTPVFAHLPCFITMMMTVRYMASSPDFSFQTGGLLWFRDLTLPAFDFASLTAPMGPVGVVLPGTLVLLYHYSIHQNFGSGDNKALRLFLEWLTIPMLLVGLQVPHGVFCYWLTSSAFNNVQAPVLAAIAARTATEGPVASTSSPSESLFAKAKELSESGRGEAAVVLDEKGIEALSHQECMAFAKTLAQKKDWKQAHKLFLVAATKTESLESPDYVQAIFWAGMSSARLGLHENALDLFGKVVERDPKNTESMLALASIHKKNGRIEEAREWLVEAAEIDSKVREQFLDPFDKENPR</sequence>
<dbReference type="GO" id="GO:0005743">
    <property type="term" value="C:mitochondrial inner membrane"/>
    <property type="evidence" value="ECO:0007669"/>
    <property type="project" value="TreeGrafter"/>
</dbReference>
<evidence type="ECO:0000256" key="2">
    <source>
        <dbReference type="ARBA" id="ARBA00010583"/>
    </source>
</evidence>
<dbReference type="STRING" id="1764295.A0A5B8MUK3"/>
<evidence type="ECO:0000313" key="10">
    <source>
        <dbReference type="EMBL" id="QDZ23444.1"/>
    </source>
</evidence>
<dbReference type="PANTHER" id="PTHR12428:SF65">
    <property type="entry name" value="CYTOCHROME C OXIDASE ASSEMBLY PROTEIN COX18, MITOCHONDRIAL"/>
    <property type="match status" value="1"/>
</dbReference>
<dbReference type="Pfam" id="PF14559">
    <property type="entry name" value="TPR_19"/>
    <property type="match status" value="1"/>
</dbReference>
<dbReference type="GO" id="GO:0032979">
    <property type="term" value="P:protein insertion into mitochondrial inner membrane from matrix"/>
    <property type="evidence" value="ECO:0007669"/>
    <property type="project" value="TreeGrafter"/>
</dbReference>
<dbReference type="Gene3D" id="1.25.40.10">
    <property type="entry name" value="Tetratricopeptide repeat domain"/>
    <property type="match status" value="1"/>
</dbReference>
<dbReference type="InterPro" id="IPR019734">
    <property type="entry name" value="TPR_rpt"/>
</dbReference>
<gene>
    <name evidence="10" type="ORF">A3770_10p59620</name>
</gene>
<comment type="subcellular location">
    <subcellularLocation>
        <location evidence="1 7">Membrane</location>
        <topology evidence="1 7">Multi-pass membrane protein</topology>
    </subcellularLocation>
</comment>
<keyword evidence="5 8" id="KW-0472">Membrane</keyword>
<dbReference type="PANTHER" id="PTHR12428">
    <property type="entry name" value="OXA1"/>
    <property type="match status" value="1"/>
</dbReference>